<evidence type="ECO:0000313" key="2">
    <source>
        <dbReference type="EMBL" id="KFB42565.1"/>
    </source>
</evidence>
<evidence type="ECO:0000256" key="1">
    <source>
        <dbReference type="SAM" id="MobiDB-lite"/>
    </source>
</evidence>
<feature type="compositionally biased region" description="Low complexity" evidence="1">
    <location>
        <begin position="376"/>
        <end position="408"/>
    </location>
</feature>
<reference evidence="3" key="2">
    <citation type="submission" date="2020-05" db="UniProtKB">
        <authorList>
            <consortium name="EnsemblMetazoa"/>
        </authorList>
    </citation>
    <scope>IDENTIFICATION</scope>
</reference>
<dbReference type="OMA" id="QCSPSDM"/>
<reference evidence="2 4" key="1">
    <citation type="journal article" date="2014" name="BMC Genomics">
        <title>Genome sequence of Anopheles sinensis provides insight into genetics basis of mosquito competence for malaria parasites.</title>
        <authorList>
            <person name="Zhou D."/>
            <person name="Zhang D."/>
            <person name="Ding G."/>
            <person name="Shi L."/>
            <person name="Hou Q."/>
            <person name="Ye Y."/>
            <person name="Xu Y."/>
            <person name="Zhou H."/>
            <person name="Xiong C."/>
            <person name="Li S."/>
            <person name="Yu J."/>
            <person name="Hong S."/>
            <person name="Yu X."/>
            <person name="Zou P."/>
            <person name="Chen C."/>
            <person name="Chang X."/>
            <person name="Wang W."/>
            <person name="Lv Y."/>
            <person name="Sun Y."/>
            <person name="Ma L."/>
            <person name="Shen B."/>
            <person name="Zhu C."/>
        </authorList>
    </citation>
    <scope>NUCLEOTIDE SEQUENCE [LARGE SCALE GENOMIC DNA]</scope>
</reference>
<gene>
    <name evidence="2" type="ORF">ZHAS_00010279</name>
</gene>
<feature type="compositionally biased region" description="Polar residues" evidence="1">
    <location>
        <begin position="880"/>
        <end position="889"/>
    </location>
</feature>
<dbReference type="EnsemblMetazoa" id="ASIC010279-RA">
    <property type="protein sequence ID" value="ASIC010279-PA"/>
    <property type="gene ID" value="ASIC010279"/>
</dbReference>
<feature type="compositionally biased region" description="Low complexity" evidence="1">
    <location>
        <begin position="570"/>
        <end position="597"/>
    </location>
</feature>
<dbReference type="VEuPathDB" id="VectorBase:ASIC010279"/>
<dbReference type="EMBL" id="KE525195">
    <property type="protein sequence ID" value="KFB42565.1"/>
    <property type="molecule type" value="Genomic_DNA"/>
</dbReference>
<organism evidence="2">
    <name type="scientific">Anopheles sinensis</name>
    <name type="common">Mosquito</name>
    <dbReference type="NCBI Taxonomy" id="74873"/>
    <lineage>
        <taxon>Eukaryota</taxon>
        <taxon>Metazoa</taxon>
        <taxon>Ecdysozoa</taxon>
        <taxon>Arthropoda</taxon>
        <taxon>Hexapoda</taxon>
        <taxon>Insecta</taxon>
        <taxon>Pterygota</taxon>
        <taxon>Neoptera</taxon>
        <taxon>Endopterygota</taxon>
        <taxon>Diptera</taxon>
        <taxon>Nematocera</taxon>
        <taxon>Culicoidea</taxon>
        <taxon>Culicidae</taxon>
        <taxon>Anophelinae</taxon>
        <taxon>Anopheles</taxon>
    </lineage>
</organism>
<feature type="region of interest" description="Disordered" evidence="1">
    <location>
        <begin position="186"/>
        <end position="205"/>
    </location>
</feature>
<protein>
    <submittedName>
        <fullName evidence="2 3">Uncharacterized protein</fullName>
    </submittedName>
</protein>
<feature type="compositionally biased region" description="Basic residues" evidence="1">
    <location>
        <begin position="935"/>
        <end position="944"/>
    </location>
</feature>
<dbReference type="EMBL" id="ATLV01017851">
    <property type="status" value="NOT_ANNOTATED_CDS"/>
    <property type="molecule type" value="Genomic_DNA"/>
</dbReference>
<dbReference type="OrthoDB" id="423313at2759"/>
<feature type="compositionally biased region" description="Low complexity" evidence="1">
    <location>
        <begin position="866"/>
        <end position="875"/>
    </location>
</feature>
<name>A0A084VX71_ANOSI</name>
<feature type="region of interest" description="Disordered" evidence="1">
    <location>
        <begin position="746"/>
        <end position="765"/>
    </location>
</feature>
<feature type="region of interest" description="Disordered" evidence="1">
    <location>
        <begin position="861"/>
        <end position="889"/>
    </location>
</feature>
<feature type="region of interest" description="Disordered" evidence="1">
    <location>
        <begin position="1055"/>
        <end position="1079"/>
    </location>
</feature>
<evidence type="ECO:0000313" key="3">
    <source>
        <dbReference type="EnsemblMetazoa" id="ASIC010279-PA"/>
    </source>
</evidence>
<evidence type="ECO:0000313" key="4">
    <source>
        <dbReference type="Proteomes" id="UP000030765"/>
    </source>
</evidence>
<dbReference type="AlphaFoldDB" id="A0A084VX71"/>
<dbReference type="STRING" id="74873.A0A084VX71"/>
<feature type="compositionally biased region" description="Pro residues" evidence="1">
    <location>
        <begin position="798"/>
        <end position="807"/>
    </location>
</feature>
<feature type="region of interest" description="Disordered" evidence="1">
    <location>
        <begin position="1"/>
        <end position="22"/>
    </location>
</feature>
<feature type="compositionally biased region" description="Polar residues" evidence="1">
    <location>
        <begin position="42"/>
        <end position="60"/>
    </location>
</feature>
<accession>A0A084VX71</accession>
<dbReference type="Proteomes" id="UP000030765">
    <property type="component" value="Unassembled WGS sequence"/>
</dbReference>
<keyword evidence="4" id="KW-1185">Reference proteome</keyword>
<sequence>MDAAGSATAIAQQQQQQPPELPFLANTTVYAIGGGDGGELGPSTNGCCKSNANDTTTPLGSDSAGGRSVLLLLQRSNATPCTAVAEEAPASAPPVEATTTIANREEEEEEVKELVVVVRGSSEDSHFDSSLSGAQPQLHQQPQFTDFSNSSSSNGSEGAQVGSEGAPAPGGDVKDQIAVRLVAEVKRENGEGTQPNPEPSEEAMAEERQEVAVPGGAERLMFITALASGGAAAAAAPAPAAQAVEAATLGTSTTTTTTTTTAKKCPLEFDEVAENHNTLATVAGDHGAATATAINDGASAVVASVEPPQQVVYVRSGSDSEGPTKAAKVTPLVLCSADPANSNVVRIQIIPEGEPAAPEDLQQQNKDGNVRGTVPGGWSSAGSGLATSSSVSGVSVSSASAPGAASPKCPSSKVVTVVSFGSDGSGSCRGVGSVVVGDRQESRGSPERTFDLAEVVFAAHHQQQLQVGDIGGGDLQSSAAAPEHGSFATTVCCTSAVLSGVVIDVGDARTSLVASPNGEVWPGQGSEPLIDDDEMVQKKSMTLATVAAGGGVGGMTSDLDSPSPYVYYLGPRPTSTGGGRTSTSSSGRSSSGQCSPSDMLDSGTCSDIELTPPPLPKKMSQRGSKPSSMTTTPSTTAALTALPIKHNGGPGAPGDKTTATATATADAVINQQALETTPEFQHHHLEFHRLNHNQTHQHLKQQQHLLHNGNDDDDDDDQHHQRDEEQDRQDGKHQTHVDLTQNGFAARQQQQQQQPAGSVIVSDSDGSESCLSCDSLNFEHLSGLQQPSLPVEHSRVATPPPPPPPKQPSDDDIGNGTLTLGGEFEQQERRAAPFRAGNVCGLPDSLLAAIRESRPKVYCNADEDQQQQQQQQQEQKQFEPVTNRSNGSSVVEQLELLMPTTTTRSILMDKINSLEQSMQGRYAVGDQPDASSNHQHQHHHHLQHHAINSDAGGRAQSSCSTAGSVTTESVRSNHFESDRFYKFHIHEHVLDGAPGGTSSPETTPSVVDDDESFAGLKDLSNGTSTIRSNKGTVRGVKNRVRNGIATFLQMQQTGMKKMDKPTFGVKPRKLSPDKITKHD</sequence>
<feature type="region of interest" description="Disordered" evidence="1">
    <location>
        <begin position="923"/>
        <end position="970"/>
    </location>
</feature>
<feature type="region of interest" description="Disordered" evidence="1">
    <location>
        <begin position="694"/>
        <end position="734"/>
    </location>
</feature>
<feature type="region of interest" description="Disordered" evidence="1">
    <location>
        <begin position="354"/>
        <end position="408"/>
    </location>
</feature>
<feature type="compositionally biased region" description="Polar residues" evidence="1">
    <location>
        <begin position="133"/>
        <end position="147"/>
    </location>
</feature>
<feature type="compositionally biased region" description="Basic and acidic residues" evidence="1">
    <location>
        <begin position="1070"/>
        <end position="1079"/>
    </location>
</feature>
<proteinExistence type="predicted"/>
<feature type="region of interest" description="Disordered" evidence="1">
    <location>
        <begin position="789"/>
        <end position="819"/>
    </location>
</feature>
<feature type="compositionally biased region" description="Polar residues" evidence="1">
    <location>
        <begin position="955"/>
        <end position="970"/>
    </location>
</feature>
<feature type="region of interest" description="Disordered" evidence="1">
    <location>
        <begin position="124"/>
        <end position="173"/>
    </location>
</feature>
<feature type="compositionally biased region" description="Basic and acidic residues" evidence="1">
    <location>
        <begin position="717"/>
        <end position="734"/>
    </location>
</feature>
<feature type="region of interest" description="Disordered" evidence="1">
    <location>
        <begin position="566"/>
        <end position="634"/>
    </location>
</feature>
<feature type="region of interest" description="Disordered" evidence="1">
    <location>
        <begin position="36"/>
        <end position="63"/>
    </location>
</feature>